<dbReference type="PANTHER" id="PTHR31630">
    <property type="entry name" value="PHYTANOYL-COA DIOXYGENASE-RELATED-RELATED"/>
    <property type="match status" value="1"/>
</dbReference>
<dbReference type="InterPro" id="IPR008775">
    <property type="entry name" value="Phytyl_CoA_dOase-like"/>
</dbReference>
<comment type="caution">
    <text evidence="2">The sequence shown here is derived from an EMBL/GenBank/DDBJ whole genome shotgun (WGS) entry which is preliminary data.</text>
</comment>
<dbReference type="PANTHER" id="PTHR31630:SF6">
    <property type="entry name" value="PHYTANOYL-COA DIOXYGENASE-RELATED"/>
    <property type="match status" value="1"/>
</dbReference>
<feature type="region of interest" description="Disordered" evidence="1">
    <location>
        <begin position="273"/>
        <end position="304"/>
    </location>
</feature>
<reference evidence="2 3" key="1">
    <citation type="submission" date="2018-11" db="EMBL/GenBank/DDBJ databases">
        <title>Genome sequence of Saitozyma podzolica DSM 27192.</title>
        <authorList>
            <person name="Aliyu H."/>
            <person name="Gorte O."/>
            <person name="Ochsenreither K."/>
        </authorList>
    </citation>
    <scope>NUCLEOTIDE SEQUENCE [LARGE SCALE GENOMIC DNA]</scope>
    <source>
        <strain evidence="2 3">DSM 27192</strain>
    </source>
</reference>
<dbReference type="SUPFAM" id="SSF51197">
    <property type="entry name" value="Clavaminate synthase-like"/>
    <property type="match status" value="1"/>
</dbReference>
<evidence type="ECO:0000313" key="3">
    <source>
        <dbReference type="Proteomes" id="UP000279259"/>
    </source>
</evidence>
<sequence length="314" mass="35631">MVTTKPFWLEDLETNGFAVVPNAIPQQACDEFIEEAWDWLESFPYGFRRDDRSTWTSEHLPHGPTGGLYNRYSVNHEAFVWKIRISPEIQNAFAQVWGTDDLIASFDGMNATLPINAKTGRSDIPLTDKWPHIDQSPHHVDHLQLCQGIANLAPNGPEDGGLVVMRGSHRLHQRFFDAHGGLDEKRAKENGYRYELQDLKWFEDNGCKEVKICAGPGDLTIHWNASPTGSQTRFATYVAYTPRRFMSEDELAQKLQIFKDRKGTTGWANVVPEERTDGTAEPKRPDGTVDLANRARPRKEPAETQEVMWAVGVR</sequence>
<proteinExistence type="predicted"/>
<dbReference type="EMBL" id="RSCD01000030">
    <property type="protein sequence ID" value="RSH81509.1"/>
    <property type="molecule type" value="Genomic_DNA"/>
</dbReference>
<name>A0A427XRM9_9TREE</name>
<feature type="compositionally biased region" description="Basic and acidic residues" evidence="1">
    <location>
        <begin position="273"/>
        <end position="287"/>
    </location>
</feature>
<dbReference type="OrthoDB" id="445007at2759"/>
<dbReference type="Pfam" id="PF05721">
    <property type="entry name" value="PhyH"/>
    <property type="match status" value="1"/>
</dbReference>
<evidence type="ECO:0000313" key="2">
    <source>
        <dbReference type="EMBL" id="RSH81509.1"/>
    </source>
</evidence>
<dbReference type="AlphaFoldDB" id="A0A427XRM9"/>
<accession>A0A427XRM9</accession>
<evidence type="ECO:0000256" key="1">
    <source>
        <dbReference type="SAM" id="MobiDB-lite"/>
    </source>
</evidence>
<keyword evidence="3" id="KW-1185">Reference proteome</keyword>
<gene>
    <name evidence="2" type="ORF">EHS25_006866</name>
</gene>
<organism evidence="2 3">
    <name type="scientific">Saitozyma podzolica</name>
    <dbReference type="NCBI Taxonomy" id="1890683"/>
    <lineage>
        <taxon>Eukaryota</taxon>
        <taxon>Fungi</taxon>
        <taxon>Dikarya</taxon>
        <taxon>Basidiomycota</taxon>
        <taxon>Agaricomycotina</taxon>
        <taxon>Tremellomycetes</taxon>
        <taxon>Tremellales</taxon>
        <taxon>Trimorphomycetaceae</taxon>
        <taxon>Saitozyma</taxon>
    </lineage>
</organism>
<dbReference type="Proteomes" id="UP000279259">
    <property type="component" value="Unassembled WGS sequence"/>
</dbReference>
<protein>
    <submittedName>
        <fullName evidence="2">Uncharacterized protein</fullName>
    </submittedName>
</protein>
<dbReference type="Gene3D" id="2.60.120.620">
    <property type="entry name" value="q2cbj1_9rhob like domain"/>
    <property type="match status" value="1"/>
</dbReference>